<dbReference type="Proteomes" id="UP000515152">
    <property type="component" value="Chromosome 9"/>
</dbReference>
<dbReference type="InterPro" id="IPR046370">
    <property type="entry name" value="MAML_N_sf"/>
</dbReference>
<dbReference type="InterPro" id="IPR019082">
    <property type="entry name" value="Mastermind-like_N"/>
</dbReference>
<feature type="region of interest" description="Disordered" evidence="8">
    <location>
        <begin position="723"/>
        <end position="758"/>
    </location>
</feature>
<sequence>MGEAAPAQPAVGGFVSMLGVGMVGSMPGRVSGPIAASRGSAVPQLHSAIVERLRARIELCRRHHSTCESRYQRGQAETSDREHENTLHLLNLVHQSTGNRKIRGSRSVGQQSTADYNRLNGDQRAQNSETEPKVVTRNLVHGSLRRKIEGHPSGFKKNGVTCGTSGGDFKRIRVDPGSLQTGPCALGPSRVQNHPGTASMGHHLHSLMPHSLGSDLFNITLRDMKKEPVEVQTCGQASADVGMIGFDFKDEGGGQIDPELQELFDELTKSVPSLNDLEIEKILKQDDTFNLELGRPSSTGSTNPCPLLDRPIKTEYSPDFSQVCKGAPQLRPASAGPSFSMDGSVQMSHVQTSQGSAGLSRTISGWPELSHAEQLKQMAANQQQPSVLLHHPQQSHQNQNHQVTWPLGLGTHPAGTFTHGDKLPGVATMCPQHISPLINKQSKGRNNCLFKRNGFSNSNYTDLKVLNSKPMLQFTPKVPLMPQGKATSQQHQQQQQQQEQIAAAAQNKNHSQQQTQTLSGLHFQNQQVPTVGSQCLLPKGMSPRPCLSQHGPGMHIKMSPQQQPVTQAGPCLPGNSRIRDITALSQQQQGFAAHSGQEKTVGKNHAMQRSLGQQNDILSGTEKAGAPDQFSHHLTRPPPDYEQARIAVGGQPSMIYTGRMTHSGITSSQPVAKNSPDQSDLQAMPCPLPNSQASKMIPTSRDTFSGGQDPHQGSCVQPRVGQLREHQQQQQQFNSSNEGRMGGLHQNKLPQFQGTNGQSFATNAVTNIQPRIRTAVSQHRLLGSGLRGSTGGGSMESGMNWAQGQKQTGLDLKRRSGSAASPSSQPDMGGHHHFQQNSIGPPNQVVPHGGMPPLNSGNVRGQTSRTCPPQTQPRMPTPSTNLNPGSIPESVCVGPFPPPSQNLRGYQQSSSNSRAGQHTFDFLPEGDNTVPGVNTDSDFIDSLLKSGTGNDDWMKDINLEEILGGNS</sequence>
<reference evidence="11" key="1">
    <citation type="submission" date="2025-08" db="UniProtKB">
        <authorList>
            <consortium name="RefSeq"/>
        </authorList>
    </citation>
    <scope>IDENTIFICATION</scope>
</reference>
<evidence type="ECO:0000256" key="2">
    <source>
        <dbReference type="ARBA" id="ARBA00008081"/>
    </source>
</evidence>
<dbReference type="AlphaFoldDB" id="A0A6P8G1M0"/>
<dbReference type="GO" id="GO:0007221">
    <property type="term" value="P:positive regulation of transcription of Notch receptor target"/>
    <property type="evidence" value="ECO:0007669"/>
    <property type="project" value="InterPro"/>
</dbReference>
<dbReference type="Pfam" id="PF09596">
    <property type="entry name" value="MamL-1"/>
    <property type="match status" value="1"/>
</dbReference>
<accession>A0A6P8G1M0</accession>
<dbReference type="GeneID" id="105897132"/>
<feature type="compositionally biased region" description="Polar residues" evidence="8">
    <location>
        <begin position="855"/>
        <end position="884"/>
    </location>
</feature>
<dbReference type="PANTHER" id="PTHR15692">
    <property type="entry name" value="MASTERMIND-LIKE"/>
    <property type="match status" value="1"/>
</dbReference>
<feature type="region of interest" description="Disordered" evidence="8">
    <location>
        <begin position="619"/>
        <end position="638"/>
    </location>
</feature>
<evidence type="ECO:0000256" key="3">
    <source>
        <dbReference type="ARBA" id="ARBA00022976"/>
    </source>
</evidence>
<proteinExistence type="inferred from homology"/>
<evidence type="ECO:0000259" key="9">
    <source>
        <dbReference type="SMART" id="SM01275"/>
    </source>
</evidence>
<dbReference type="CTD" id="129698277"/>
<evidence type="ECO:0000256" key="1">
    <source>
        <dbReference type="ARBA" id="ARBA00004324"/>
    </source>
</evidence>
<feature type="compositionally biased region" description="Polar residues" evidence="8">
    <location>
        <begin position="748"/>
        <end position="758"/>
    </location>
</feature>
<organism evidence="10 11">
    <name type="scientific">Clupea harengus</name>
    <name type="common">Atlantic herring</name>
    <dbReference type="NCBI Taxonomy" id="7950"/>
    <lineage>
        <taxon>Eukaryota</taxon>
        <taxon>Metazoa</taxon>
        <taxon>Chordata</taxon>
        <taxon>Craniata</taxon>
        <taxon>Vertebrata</taxon>
        <taxon>Euteleostomi</taxon>
        <taxon>Actinopterygii</taxon>
        <taxon>Neopterygii</taxon>
        <taxon>Teleostei</taxon>
        <taxon>Clupei</taxon>
        <taxon>Clupeiformes</taxon>
        <taxon>Clupeoidei</taxon>
        <taxon>Clupeidae</taxon>
        <taxon>Clupea</taxon>
    </lineage>
</organism>
<feature type="region of interest" description="Disordered" evidence="8">
    <location>
        <begin position="779"/>
        <end position="889"/>
    </location>
</feature>
<keyword evidence="3" id="KW-0914">Notch signaling pathway</keyword>
<comment type="subcellular location">
    <subcellularLocation>
        <location evidence="1">Nucleus speckle</location>
    </subcellularLocation>
</comment>
<dbReference type="RefSeq" id="XP_031429550.1">
    <property type="nucleotide sequence ID" value="XM_031573690.2"/>
</dbReference>
<keyword evidence="5" id="KW-0010">Activator</keyword>
<keyword evidence="6" id="KW-0804">Transcription</keyword>
<dbReference type="PANTHER" id="PTHR15692:SF9">
    <property type="entry name" value="MASTERMIND-LIKE PROTEIN 2"/>
    <property type="match status" value="1"/>
</dbReference>
<feature type="compositionally biased region" description="Gly residues" evidence="8">
    <location>
        <begin position="785"/>
        <end position="795"/>
    </location>
</feature>
<keyword evidence="10" id="KW-1185">Reference proteome</keyword>
<evidence type="ECO:0000256" key="7">
    <source>
        <dbReference type="ARBA" id="ARBA00023242"/>
    </source>
</evidence>
<dbReference type="Gene3D" id="6.10.250.970">
    <property type="match status" value="1"/>
</dbReference>
<evidence type="ECO:0000313" key="10">
    <source>
        <dbReference type="Proteomes" id="UP000515152"/>
    </source>
</evidence>
<protein>
    <submittedName>
        <fullName evidence="11">Mastermind-like protein 2 isoform X1</fullName>
    </submittedName>
</protein>
<feature type="region of interest" description="Disordered" evidence="8">
    <location>
        <begin position="480"/>
        <end position="517"/>
    </location>
</feature>
<dbReference type="OrthoDB" id="9908492at2759"/>
<dbReference type="InterPro" id="IPR046369">
    <property type="entry name" value="MAML1-3"/>
</dbReference>
<dbReference type="SMART" id="SM01275">
    <property type="entry name" value="MamL-1"/>
    <property type="match status" value="1"/>
</dbReference>
<keyword evidence="4" id="KW-0805">Transcription regulation</keyword>
<keyword evidence="7" id="KW-0539">Nucleus</keyword>
<evidence type="ECO:0000256" key="5">
    <source>
        <dbReference type="ARBA" id="ARBA00023159"/>
    </source>
</evidence>
<feature type="region of interest" description="Disordered" evidence="8">
    <location>
        <begin position="95"/>
        <end position="131"/>
    </location>
</feature>
<name>A0A6P8G1M0_CLUHA</name>
<dbReference type="GO" id="GO:0003713">
    <property type="term" value="F:transcription coactivator activity"/>
    <property type="evidence" value="ECO:0007669"/>
    <property type="project" value="InterPro"/>
</dbReference>
<feature type="compositionally biased region" description="Low complexity" evidence="8">
    <location>
        <begin position="483"/>
        <end position="506"/>
    </location>
</feature>
<evidence type="ECO:0000313" key="11">
    <source>
        <dbReference type="RefSeq" id="XP_031429550.1"/>
    </source>
</evidence>
<comment type="similarity">
    <text evidence="2">Belongs to the mastermind family.</text>
</comment>
<evidence type="ECO:0000256" key="6">
    <source>
        <dbReference type="ARBA" id="ARBA00023163"/>
    </source>
</evidence>
<feature type="domain" description="Neurogenic mastermind-like N-terminal" evidence="9">
    <location>
        <begin position="43"/>
        <end position="103"/>
    </location>
</feature>
<gene>
    <name evidence="11" type="primary">zmp:0000001236</name>
</gene>
<dbReference type="GO" id="GO:0016607">
    <property type="term" value="C:nuclear speck"/>
    <property type="evidence" value="ECO:0007669"/>
    <property type="project" value="UniProtKB-SubCell"/>
</dbReference>
<evidence type="ECO:0000256" key="8">
    <source>
        <dbReference type="SAM" id="MobiDB-lite"/>
    </source>
</evidence>
<evidence type="ECO:0000256" key="4">
    <source>
        <dbReference type="ARBA" id="ARBA00023015"/>
    </source>
</evidence>
<feature type="compositionally biased region" description="Polar residues" evidence="8">
    <location>
        <begin position="507"/>
        <end position="517"/>
    </location>
</feature>